<evidence type="ECO:0000256" key="3">
    <source>
        <dbReference type="ARBA" id="ARBA00022553"/>
    </source>
</evidence>
<comment type="catalytic activity">
    <reaction evidence="1">
        <text>ATP + protein L-histidine = ADP + protein N-phospho-L-histidine.</text>
        <dbReference type="EC" id="2.7.13.3"/>
    </reaction>
</comment>
<dbReference type="EC" id="2.7.13.3" evidence="2"/>
<gene>
    <name evidence="12" type="ORF">SsS58_02962</name>
</gene>
<evidence type="ECO:0000259" key="11">
    <source>
        <dbReference type="Pfam" id="PF07730"/>
    </source>
</evidence>
<sequence>MLAVVLAWLAGQLDAAVAGFGVRTFAVAAGVAVLSAARRSLPATVLLVTAAAAGELDAATPLLVCASWSAGSRVVGPWRAVAVFAAAFVLHDARSVHTEVTAADPLSWPVAVALATGLFLLLSVGPAMIARYRAQRRELLAVLRRHNDQLVREQAMVARQARLLERNRLAQDMHDSLGHQLVLISVHAGALQVDPDLGERQRDGVRILREASVTAMEELREAVGVLHEERDERGRTDGRAKAVPGTDKGPGTGDLGDGRHGSRTIAALDALVTSSRATGATVDLRRSGTVRPLPPAADHTAYRIAQEGLTNALKHAPGAPIALALRYEPDSLVVEVANGPVPAAGSPEDTPAPVSGGRGLEGLRERTRLVGGMLHTGPGTDGGFRVAGILPYGTGGPHDTGGATFVDQDDDFVGQSGADTPDDSGAVINRADPQGELAATMSKGKNIAIGCAVTAVVVVVGVLGLGAWGLGKLMKEAEKVSLSPSVYEAAKIGDPESALREKLPDGDSVLTEGLEKQGPPVPEGATCLHFMSDDPDALTSVFFRFCFRDGKLVDKQTFTDEV</sequence>
<dbReference type="SUPFAM" id="SSF55874">
    <property type="entry name" value="ATPase domain of HSP90 chaperone/DNA topoisomerase II/histidine kinase"/>
    <property type="match status" value="1"/>
</dbReference>
<dbReference type="Pfam" id="PF07730">
    <property type="entry name" value="HisKA_3"/>
    <property type="match status" value="1"/>
</dbReference>
<keyword evidence="5" id="KW-0547">Nucleotide-binding</keyword>
<dbReference type="Proteomes" id="UP000067448">
    <property type="component" value="Unassembled WGS sequence"/>
</dbReference>
<dbReference type="Gene3D" id="1.20.5.1930">
    <property type="match status" value="1"/>
</dbReference>
<comment type="caution">
    <text evidence="12">The sequence shown here is derived from an EMBL/GenBank/DDBJ whole genome shotgun (WGS) entry which is preliminary data.</text>
</comment>
<evidence type="ECO:0000256" key="9">
    <source>
        <dbReference type="SAM" id="MobiDB-lite"/>
    </source>
</evidence>
<protein>
    <recommendedName>
        <fullName evidence="2">histidine kinase</fullName>
        <ecNumber evidence="2">2.7.13.3</ecNumber>
    </recommendedName>
</protein>
<dbReference type="AlphaFoldDB" id="A0A100JN91"/>
<evidence type="ECO:0000256" key="5">
    <source>
        <dbReference type="ARBA" id="ARBA00022741"/>
    </source>
</evidence>
<organism evidence="12 13">
    <name type="scientific">Streptomyces scabiei</name>
    <dbReference type="NCBI Taxonomy" id="1930"/>
    <lineage>
        <taxon>Bacteria</taxon>
        <taxon>Bacillati</taxon>
        <taxon>Actinomycetota</taxon>
        <taxon>Actinomycetes</taxon>
        <taxon>Kitasatosporales</taxon>
        <taxon>Streptomycetaceae</taxon>
        <taxon>Streptomyces</taxon>
    </lineage>
</organism>
<evidence type="ECO:0000256" key="2">
    <source>
        <dbReference type="ARBA" id="ARBA00012438"/>
    </source>
</evidence>
<keyword evidence="4" id="KW-0808">Transferase</keyword>
<dbReference type="OrthoDB" id="227596at2"/>
<keyword evidence="3" id="KW-0597">Phosphoprotein</keyword>
<evidence type="ECO:0000256" key="10">
    <source>
        <dbReference type="SAM" id="Phobius"/>
    </source>
</evidence>
<name>A0A100JN91_STRSC</name>
<evidence type="ECO:0000256" key="8">
    <source>
        <dbReference type="ARBA" id="ARBA00023012"/>
    </source>
</evidence>
<dbReference type="GO" id="GO:0046983">
    <property type="term" value="F:protein dimerization activity"/>
    <property type="evidence" value="ECO:0007669"/>
    <property type="project" value="InterPro"/>
</dbReference>
<evidence type="ECO:0000256" key="6">
    <source>
        <dbReference type="ARBA" id="ARBA00022777"/>
    </source>
</evidence>
<feature type="compositionally biased region" description="Basic and acidic residues" evidence="9">
    <location>
        <begin position="228"/>
        <end position="240"/>
    </location>
</feature>
<dbReference type="EMBL" id="BCMM01000012">
    <property type="protein sequence ID" value="GAQ62592.1"/>
    <property type="molecule type" value="Genomic_DNA"/>
</dbReference>
<evidence type="ECO:0000313" key="13">
    <source>
        <dbReference type="Proteomes" id="UP000067448"/>
    </source>
</evidence>
<evidence type="ECO:0000256" key="7">
    <source>
        <dbReference type="ARBA" id="ARBA00022840"/>
    </source>
</evidence>
<evidence type="ECO:0000256" key="1">
    <source>
        <dbReference type="ARBA" id="ARBA00000085"/>
    </source>
</evidence>
<keyword evidence="8" id="KW-0902">Two-component regulatory system</keyword>
<evidence type="ECO:0000256" key="4">
    <source>
        <dbReference type="ARBA" id="ARBA00022679"/>
    </source>
</evidence>
<dbReference type="PANTHER" id="PTHR24421">
    <property type="entry name" value="NITRATE/NITRITE SENSOR PROTEIN NARX-RELATED"/>
    <property type="match status" value="1"/>
</dbReference>
<feature type="region of interest" description="Disordered" evidence="9">
    <location>
        <begin position="228"/>
        <end position="259"/>
    </location>
</feature>
<proteinExistence type="predicted"/>
<keyword evidence="6 12" id="KW-0418">Kinase</keyword>
<reference evidence="13" key="1">
    <citation type="submission" date="2015-11" db="EMBL/GenBank/DDBJ databases">
        <authorList>
            <consortium name="Cross-ministerial Strategic Innovation Promotion Program (SIP) consortium"/>
            <person name="Tomihama T."/>
            <person name="Ikenaga M."/>
            <person name="Sakai M."/>
            <person name="Okubo T."/>
            <person name="Ikeda S."/>
        </authorList>
    </citation>
    <scope>NUCLEOTIDE SEQUENCE [LARGE SCALE GENOMIC DNA]</scope>
    <source>
        <strain evidence="13">S58</strain>
    </source>
</reference>
<feature type="transmembrane region" description="Helical" evidence="10">
    <location>
        <begin position="44"/>
        <end position="64"/>
    </location>
</feature>
<dbReference type="GO" id="GO:0005524">
    <property type="term" value="F:ATP binding"/>
    <property type="evidence" value="ECO:0007669"/>
    <property type="project" value="UniProtKB-KW"/>
</dbReference>
<keyword evidence="7" id="KW-0067">ATP-binding</keyword>
<dbReference type="PANTHER" id="PTHR24421:SF10">
    <property type="entry name" value="NITRATE_NITRITE SENSOR PROTEIN NARQ"/>
    <property type="match status" value="1"/>
</dbReference>
<reference evidence="12 13" key="2">
    <citation type="journal article" date="2016" name="Genome Announc.">
        <title>Draft Genome Sequences of Streptomyces scabiei S58, Streptomyces turgidiscabies T45, and Streptomyces acidiscabies a10, the Pathogens of Potato Common Scab, Isolated in Japan.</title>
        <authorList>
            <person name="Tomihama T."/>
            <person name="Nishi Y."/>
            <person name="Sakai M."/>
            <person name="Ikenaga M."/>
            <person name="Okubo T."/>
            <person name="Ikeda S."/>
        </authorList>
    </citation>
    <scope>NUCLEOTIDE SEQUENCE [LARGE SCALE GENOMIC DNA]</scope>
    <source>
        <strain evidence="12 13">S58</strain>
    </source>
</reference>
<accession>A0A100JN91</accession>
<dbReference type="CDD" id="cd16917">
    <property type="entry name" value="HATPase_UhpB-NarQ-NarX-like"/>
    <property type="match status" value="1"/>
</dbReference>
<keyword evidence="10" id="KW-1133">Transmembrane helix</keyword>
<reference evidence="13" key="3">
    <citation type="submission" date="2016-02" db="EMBL/GenBank/DDBJ databases">
        <title>Draft genome of pathogenic Streptomyces sp. in Japan.</title>
        <authorList>
            <person name="Tomihama T."/>
            <person name="Ikenaga M."/>
            <person name="Sakai M."/>
            <person name="Okubo T."/>
            <person name="Ikeda S."/>
        </authorList>
    </citation>
    <scope>NUCLEOTIDE SEQUENCE [LARGE SCALE GENOMIC DNA]</scope>
    <source>
        <strain evidence="13">S58</strain>
    </source>
</reference>
<feature type="domain" description="Signal transduction histidine kinase subgroup 3 dimerisation and phosphoacceptor" evidence="11">
    <location>
        <begin position="165"/>
        <end position="229"/>
    </location>
</feature>
<dbReference type="InterPro" id="IPR050482">
    <property type="entry name" value="Sensor_HK_TwoCompSys"/>
</dbReference>
<dbReference type="GO" id="GO:0016020">
    <property type="term" value="C:membrane"/>
    <property type="evidence" value="ECO:0007669"/>
    <property type="project" value="InterPro"/>
</dbReference>
<dbReference type="GO" id="GO:0000155">
    <property type="term" value="F:phosphorelay sensor kinase activity"/>
    <property type="evidence" value="ECO:0007669"/>
    <property type="project" value="InterPro"/>
</dbReference>
<keyword evidence="10" id="KW-0812">Transmembrane</keyword>
<keyword evidence="10" id="KW-0472">Membrane</keyword>
<evidence type="ECO:0000313" key="12">
    <source>
        <dbReference type="EMBL" id="GAQ62592.1"/>
    </source>
</evidence>
<feature type="transmembrane region" description="Helical" evidence="10">
    <location>
        <begin position="106"/>
        <end position="129"/>
    </location>
</feature>
<dbReference type="InterPro" id="IPR011712">
    <property type="entry name" value="Sig_transdc_His_kin_sub3_dim/P"/>
</dbReference>
<feature type="transmembrane region" description="Helical" evidence="10">
    <location>
        <begin position="447"/>
        <end position="470"/>
    </location>
</feature>
<dbReference type="Gene3D" id="3.30.565.10">
    <property type="entry name" value="Histidine kinase-like ATPase, C-terminal domain"/>
    <property type="match status" value="1"/>
</dbReference>
<dbReference type="InterPro" id="IPR036890">
    <property type="entry name" value="HATPase_C_sf"/>
</dbReference>